<dbReference type="InterPro" id="IPR055410">
    <property type="entry name" value="Beta-prop_CAF1B_HIR1"/>
</dbReference>
<evidence type="ECO:0000256" key="8">
    <source>
        <dbReference type="ARBA" id="ARBA00023242"/>
    </source>
</evidence>
<keyword evidence="6" id="KW-0156">Chromatin regulator</keyword>
<feature type="repeat" description="WD" evidence="9">
    <location>
        <begin position="126"/>
        <end position="167"/>
    </location>
</feature>
<comment type="similarity">
    <text evidence="2">Belongs to the WD repeat HIR1 family.</text>
</comment>
<dbReference type="Pfam" id="PF24105">
    <property type="entry name" value="Beta-prop_CAF1B_HIR1"/>
    <property type="match status" value="2"/>
</dbReference>
<feature type="region of interest" description="Disordered" evidence="10">
    <location>
        <begin position="577"/>
        <end position="637"/>
    </location>
</feature>
<dbReference type="RefSeq" id="XP_064768804.1">
    <property type="nucleotide sequence ID" value="XM_064910422.1"/>
</dbReference>
<dbReference type="Gene3D" id="2.130.10.10">
    <property type="entry name" value="YVTN repeat-like/Quinoprotein amine dehydrogenase"/>
    <property type="match status" value="1"/>
</dbReference>
<gene>
    <name evidence="12" type="ORF">BZA70DRAFT_237647</name>
</gene>
<evidence type="ECO:0000256" key="6">
    <source>
        <dbReference type="ARBA" id="ARBA00022853"/>
    </source>
</evidence>
<comment type="subcellular location">
    <subcellularLocation>
        <location evidence="1">Nucleus</location>
    </subcellularLocation>
</comment>
<feature type="domain" description="CAF1B/HIR1 beta-propeller" evidence="11">
    <location>
        <begin position="2"/>
        <end position="227"/>
    </location>
</feature>
<feature type="region of interest" description="Disordered" evidence="10">
    <location>
        <begin position="427"/>
        <end position="446"/>
    </location>
</feature>
<dbReference type="InterPro" id="IPR036322">
    <property type="entry name" value="WD40_repeat_dom_sf"/>
</dbReference>
<evidence type="ECO:0000256" key="1">
    <source>
        <dbReference type="ARBA" id="ARBA00004123"/>
    </source>
</evidence>
<evidence type="ECO:0000256" key="5">
    <source>
        <dbReference type="ARBA" id="ARBA00022763"/>
    </source>
</evidence>
<feature type="region of interest" description="Disordered" evidence="10">
    <location>
        <begin position="239"/>
        <end position="306"/>
    </location>
</feature>
<evidence type="ECO:0000256" key="4">
    <source>
        <dbReference type="ARBA" id="ARBA00022737"/>
    </source>
</evidence>
<feature type="repeat" description="WD" evidence="9">
    <location>
        <begin position="63"/>
        <end position="104"/>
    </location>
</feature>
<evidence type="ECO:0000256" key="9">
    <source>
        <dbReference type="PROSITE-ProRule" id="PRU00221"/>
    </source>
</evidence>
<dbReference type="GeneID" id="90035934"/>
<feature type="domain" description="CAF1B/HIR1 beta-propeller" evidence="11">
    <location>
        <begin position="317"/>
        <end position="523"/>
    </location>
</feature>
<proteinExistence type="inferred from homology"/>
<dbReference type="Proteomes" id="UP001498771">
    <property type="component" value="Unassembled WGS sequence"/>
</dbReference>
<evidence type="ECO:0000313" key="12">
    <source>
        <dbReference type="EMBL" id="KAK7205771.1"/>
    </source>
</evidence>
<evidence type="ECO:0000256" key="3">
    <source>
        <dbReference type="ARBA" id="ARBA00022574"/>
    </source>
</evidence>
<keyword evidence="7" id="KW-0234">DNA repair</keyword>
<protein>
    <submittedName>
        <fullName evidence="12">Component of the chromatin assembly complex</fullName>
    </submittedName>
</protein>
<dbReference type="InterPro" id="IPR015943">
    <property type="entry name" value="WD40/YVTN_repeat-like_dom_sf"/>
</dbReference>
<evidence type="ECO:0000256" key="7">
    <source>
        <dbReference type="ARBA" id="ARBA00023204"/>
    </source>
</evidence>
<name>A0ABR1F7G4_9ASCO</name>
<evidence type="ECO:0000256" key="2">
    <source>
        <dbReference type="ARBA" id="ARBA00007306"/>
    </source>
</evidence>
<dbReference type="InterPro" id="IPR001680">
    <property type="entry name" value="WD40_rpt"/>
</dbReference>
<dbReference type="InterPro" id="IPR045145">
    <property type="entry name" value="PTHR15271"/>
</dbReference>
<comment type="caution">
    <text evidence="12">The sequence shown here is derived from an EMBL/GenBank/DDBJ whole genome shotgun (WGS) entry which is preliminary data.</text>
</comment>
<dbReference type="SUPFAM" id="SSF50978">
    <property type="entry name" value="WD40 repeat-like"/>
    <property type="match status" value="1"/>
</dbReference>
<organism evidence="12 13">
    <name type="scientific">Myxozyma melibiosi</name>
    <dbReference type="NCBI Taxonomy" id="54550"/>
    <lineage>
        <taxon>Eukaryota</taxon>
        <taxon>Fungi</taxon>
        <taxon>Dikarya</taxon>
        <taxon>Ascomycota</taxon>
        <taxon>Saccharomycotina</taxon>
        <taxon>Lipomycetes</taxon>
        <taxon>Lipomycetales</taxon>
        <taxon>Lipomycetaceae</taxon>
        <taxon>Myxozyma</taxon>
    </lineage>
</organism>
<feature type="repeat" description="WD" evidence="9">
    <location>
        <begin position="168"/>
        <end position="203"/>
    </location>
</feature>
<keyword evidence="4" id="KW-0677">Repeat</keyword>
<sequence>MRAHALTLHWHTDSQPIYSAHFQPSRSGNGRLATAGGDNSVRIWRVSLSDDGLFPSVTYLSTLVKHTQAVNVVRFDFSGEILASAGDDGNVILWSLADSDEPRHAFGEDPDERAHDHETWRIRHLCRSSMAEIYDLAWSPDSQYLIAGSMDNVARIYSAATGLCIRQIAEHNHYVQGVAWDPLNEYLATQSSDRSVHIYTLKSKDGQFALQQHHKISKAELPVGAKHVVDVDAAAAAPSTPASATSAPSSFPAVSESPSTSAPNTPSSFSMQPPPLSAHSRRSSFGNSPSVRRSPSPSPALPLPAVRQLDSPNLGFRMSQLYHNEGLTSFFRRLTFTPDGSLLLTPAGQFKHTNSATGVEETTNTVYIYTRAGLNKPPVAHLPFLKKPATVVRCSPVKYKLRTASESRRQTTNITIDSSAPDGLAIPSLSESALPPPPSIPSTSSTGAGAQQAFVLPYRIVYAVATQDSVFIYDTQQTTPLCVVSNLHYATFTDLTWSVDGRVLFMTSTDGFCSDVVFEPGELGEVYGGGECDADDEKKAAEAEMERESGTYYPPTPASTVDLELTTSTSSVVADAAPLPKPIISPVPNIAEHSTSSSSTAAQKREKETTEGAETGEKDAKKKRRIAPMLIGGVRKQ</sequence>
<keyword evidence="5" id="KW-0227">DNA damage</keyword>
<keyword evidence="3 9" id="KW-0853">WD repeat</keyword>
<evidence type="ECO:0000313" key="13">
    <source>
        <dbReference type="Proteomes" id="UP001498771"/>
    </source>
</evidence>
<dbReference type="PROSITE" id="PS50294">
    <property type="entry name" value="WD_REPEATS_REGION"/>
    <property type="match status" value="1"/>
</dbReference>
<evidence type="ECO:0000259" key="11">
    <source>
        <dbReference type="Pfam" id="PF24105"/>
    </source>
</evidence>
<feature type="compositionally biased region" description="Low complexity" evidence="10">
    <location>
        <begin position="239"/>
        <end position="270"/>
    </location>
</feature>
<dbReference type="PROSITE" id="PS50082">
    <property type="entry name" value="WD_REPEATS_2"/>
    <property type="match status" value="3"/>
</dbReference>
<dbReference type="PANTHER" id="PTHR15271:SF4">
    <property type="entry name" value="CHROMATIN ASSEMBLY FACTOR 1 SUBUNIT B"/>
    <property type="match status" value="1"/>
</dbReference>
<keyword evidence="13" id="KW-1185">Reference proteome</keyword>
<dbReference type="SMART" id="SM00320">
    <property type="entry name" value="WD40"/>
    <property type="match status" value="4"/>
</dbReference>
<dbReference type="EMBL" id="JBBJBU010000004">
    <property type="protein sequence ID" value="KAK7205771.1"/>
    <property type="molecule type" value="Genomic_DNA"/>
</dbReference>
<accession>A0ABR1F7G4</accession>
<feature type="compositionally biased region" description="Basic and acidic residues" evidence="10">
    <location>
        <begin position="603"/>
        <end position="620"/>
    </location>
</feature>
<dbReference type="PANTHER" id="PTHR15271">
    <property type="entry name" value="CHROMATIN ASSEMBLY FACTOR 1 SUBUNIT B"/>
    <property type="match status" value="1"/>
</dbReference>
<reference evidence="12 13" key="1">
    <citation type="submission" date="2024-03" db="EMBL/GenBank/DDBJ databases">
        <title>Genome-scale model development and genomic sequencing of the oleaginous clade Lipomyces.</title>
        <authorList>
            <consortium name="Lawrence Berkeley National Laboratory"/>
            <person name="Czajka J.J."/>
            <person name="Han Y."/>
            <person name="Kim J."/>
            <person name="Mondo S.J."/>
            <person name="Hofstad B.A."/>
            <person name="Robles A."/>
            <person name="Haridas S."/>
            <person name="Riley R."/>
            <person name="LaButti K."/>
            <person name="Pangilinan J."/>
            <person name="Andreopoulos W."/>
            <person name="Lipzen A."/>
            <person name="Yan J."/>
            <person name="Wang M."/>
            <person name="Ng V."/>
            <person name="Grigoriev I.V."/>
            <person name="Spatafora J.W."/>
            <person name="Magnuson J.K."/>
            <person name="Baker S.E."/>
            <person name="Pomraning K.R."/>
        </authorList>
    </citation>
    <scope>NUCLEOTIDE SEQUENCE [LARGE SCALE GENOMIC DNA]</scope>
    <source>
        <strain evidence="12 13">Phaff 52-87</strain>
    </source>
</reference>
<evidence type="ECO:0000256" key="10">
    <source>
        <dbReference type="SAM" id="MobiDB-lite"/>
    </source>
</evidence>
<keyword evidence="8" id="KW-0539">Nucleus</keyword>